<dbReference type="NCBIfam" id="TIGR01465">
    <property type="entry name" value="cobM_cbiF"/>
    <property type="match status" value="1"/>
</dbReference>
<name>A0ABS5RIS5_9MYCO</name>
<feature type="domain" description="Tetrapyrrole methylase" evidence="8">
    <location>
        <begin position="31"/>
        <end position="234"/>
    </location>
</feature>
<evidence type="ECO:0000313" key="10">
    <source>
        <dbReference type="Proteomes" id="UP001519535"/>
    </source>
</evidence>
<evidence type="ECO:0000256" key="1">
    <source>
        <dbReference type="ARBA" id="ARBA00004953"/>
    </source>
</evidence>
<dbReference type="Pfam" id="PF00590">
    <property type="entry name" value="TP_methylase"/>
    <property type="match status" value="1"/>
</dbReference>
<organism evidence="9 10">
    <name type="scientific">Mycolicibacter acidiphilus</name>
    <dbReference type="NCBI Taxonomy" id="2835306"/>
    <lineage>
        <taxon>Bacteria</taxon>
        <taxon>Bacillati</taxon>
        <taxon>Actinomycetota</taxon>
        <taxon>Actinomycetes</taxon>
        <taxon>Mycobacteriales</taxon>
        <taxon>Mycobacteriaceae</taxon>
        <taxon>Mycolicibacter</taxon>
    </lineage>
</organism>
<protein>
    <submittedName>
        <fullName evidence="9">Precorrin-4 C(11)-methyltransferase</fullName>
        <ecNumber evidence="9">2.1.1.133</ecNumber>
    </submittedName>
</protein>
<evidence type="ECO:0000313" key="9">
    <source>
        <dbReference type="EMBL" id="MBS9533907.1"/>
    </source>
</evidence>
<evidence type="ECO:0000256" key="3">
    <source>
        <dbReference type="ARBA" id="ARBA00022573"/>
    </source>
</evidence>
<gene>
    <name evidence="9" type="primary">cobM</name>
    <name evidence="9" type="ORF">KIH27_09955</name>
</gene>
<dbReference type="InterPro" id="IPR014777">
    <property type="entry name" value="4pyrrole_Mease_sub1"/>
</dbReference>
<evidence type="ECO:0000256" key="7">
    <source>
        <dbReference type="RuleBase" id="RU003960"/>
    </source>
</evidence>
<comment type="similarity">
    <text evidence="2 7">Belongs to the precorrin methyltransferase family.</text>
</comment>
<reference evidence="9 10" key="1">
    <citation type="submission" date="2021-05" db="EMBL/GenBank/DDBJ databases">
        <title>Mycobacterium acidophilum sp. nov., an extremely acid-tolerant member of the genus Mycobacterium.</title>
        <authorList>
            <person name="Xia J."/>
        </authorList>
    </citation>
    <scope>NUCLEOTIDE SEQUENCE [LARGE SCALE GENOMIC DNA]</scope>
    <source>
        <strain evidence="9 10">M1</strain>
    </source>
</reference>
<dbReference type="InterPro" id="IPR003043">
    <property type="entry name" value="Uropor_MeTrfase_CS"/>
</dbReference>
<sequence length="281" mass="28803">MPAAGGGVVDEGHRIGAGVDATVGEVTPVRFVGAGPGAADLLTVRATRLLAEADLVLYPGTYLDPAVLEHCSPAAELVDTQGLDLDQIVDRLVAGQAAGLTVVRLVSGDPSLYSAVSEQTRRLDAAGVAWDVVPGVPAYAAAAALLGSELTVPLVAQSVVLTRVQARSTAMPESESLAAFAATGATLVLHLAITRIGEVMTELAPRYGTDCPVAVVYRASQPDQLVLRGTVADIADAVQAAGLRQAAVILVGRALALRPDPCAGESHLYDPARVRGVPPER</sequence>
<dbReference type="SUPFAM" id="SSF53790">
    <property type="entry name" value="Tetrapyrrole methylase"/>
    <property type="match status" value="1"/>
</dbReference>
<dbReference type="Gene3D" id="3.30.950.10">
    <property type="entry name" value="Methyltransferase, Cobalt-precorrin-4 Transmethylase, Domain 2"/>
    <property type="match status" value="1"/>
</dbReference>
<comment type="pathway">
    <text evidence="1">Cofactor biosynthesis; adenosylcobalamin biosynthesis.</text>
</comment>
<dbReference type="PROSITE" id="PS00839">
    <property type="entry name" value="SUMT_1"/>
    <property type="match status" value="1"/>
</dbReference>
<keyword evidence="5 7" id="KW-0808">Transferase</keyword>
<evidence type="ECO:0000259" key="8">
    <source>
        <dbReference type="Pfam" id="PF00590"/>
    </source>
</evidence>
<dbReference type="PANTHER" id="PTHR45790:SF4">
    <property type="entry name" value="COBALT-PRECORRIN-4 C(11)-METHYLTRANSFERASE"/>
    <property type="match status" value="1"/>
</dbReference>
<keyword evidence="4 7" id="KW-0489">Methyltransferase</keyword>
<dbReference type="EMBL" id="JAHCLR010000015">
    <property type="protein sequence ID" value="MBS9533907.1"/>
    <property type="molecule type" value="Genomic_DNA"/>
</dbReference>
<dbReference type="InterPro" id="IPR050161">
    <property type="entry name" value="Siro_Cobalamin_biosynth"/>
</dbReference>
<dbReference type="Proteomes" id="UP001519535">
    <property type="component" value="Unassembled WGS sequence"/>
</dbReference>
<dbReference type="EC" id="2.1.1.133" evidence="9"/>
<comment type="caution">
    <text evidence="9">The sequence shown here is derived from an EMBL/GenBank/DDBJ whole genome shotgun (WGS) entry which is preliminary data.</text>
</comment>
<keyword evidence="6" id="KW-0949">S-adenosyl-L-methionine</keyword>
<dbReference type="GO" id="GO:0046026">
    <property type="term" value="F:precorrin-4 C11-methyltransferase activity"/>
    <property type="evidence" value="ECO:0007669"/>
    <property type="project" value="UniProtKB-EC"/>
</dbReference>
<dbReference type="PANTHER" id="PTHR45790">
    <property type="entry name" value="SIROHEME SYNTHASE-RELATED"/>
    <property type="match status" value="1"/>
</dbReference>
<dbReference type="InterPro" id="IPR014776">
    <property type="entry name" value="4pyrrole_Mease_sub2"/>
</dbReference>
<dbReference type="InterPro" id="IPR000878">
    <property type="entry name" value="4pyrrol_Mease"/>
</dbReference>
<accession>A0ABS5RIS5</accession>
<evidence type="ECO:0000256" key="5">
    <source>
        <dbReference type="ARBA" id="ARBA00022679"/>
    </source>
</evidence>
<evidence type="ECO:0000256" key="4">
    <source>
        <dbReference type="ARBA" id="ARBA00022603"/>
    </source>
</evidence>
<evidence type="ECO:0000256" key="2">
    <source>
        <dbReference type="ARBA" id="ARBA00005879"/>
    </source>
</evidence>
<dbReference type="CDD" id="cd11641">
    <property type="entry name" value="Precorrin-4_C11-MT"/>
    <property type="match status" value="1"/>
</dbReference>
<dbReference type="Gene3D" id="3.40.1010.10">
    <property type="entry name" value="Cobalt-precorrin-4 Transmethylase, Domain 1"/>
    <property type="match status" value="1"/>
</dbReference>
<dbReference type="GO" id="GO:0032259">
    <property type="term" value="P:methylation"/>
    <property type="evidence" value="ECO:0007669"/>
    <property type="project" value="UniProtKB-KW"/>
</dbReference>
<evidence type="ECO:0000256" key="6">
    <source>
        <dbReference type="ARBA" id="ARBA00022691"/>
    </source>
</evidence>
<dbReference type="PROSITE" id="PS00840">
    <property type="entry name" value="SUMT_2"/>
    <property type="match status" value="1"/>
</dbReference>
<dbReference type="InterPro" id="IPR006362">
    <property type="entry name" value="Cbl_synth_CobM/CibF"/>
</dbReference>
<keyword evidence="3" id="KW-0169">Cobalamin biosynthesis</keyword>
<keyword evidence="10" id="KW-1185">Reference proteome</keyword>
<dbReference type="InterPro" id="IPR035996">
    <property type="entry name" value="4pyrrol_Methylase_sf"/>
</dbReference>
<proteinExistence type="inferred from homology"/>